<evidence type="ECO:0000256" key="1">
    <source>
        <dbReference type="ARBA" id="ARBA00022553"/>
    </source>
</evidence>
<keyword evidence="1" id="KW-0597">Phosphoprotein</keyword>
<dbReference type="Pfam" id="PF01740">
    <property type="entry name" value="STAS"/>
    <property type="match status" value="1"/>
</dbReference>
<dbReference type="PANTHER" id="PTHR33745:SF3">
    <property type="entry name" value="RSBT CO-ANTAGONIST PROTEIN RSBRC"/>
    <property type="match status" value="1"/>
</dbReference>
<proteinExistence type="predicted"/>
<comment type="caution">
    <text evidence="3">The sequence shown here is derived from an EMBL/GenBank/DDBJ whole genome shotgun (WGS) entry which is preliminary data.</text>
</comment>
<feature type="domain" description="STAS" evidence="2">
    <location>
        <begin position="166"/>
        <end position="278"/>
    </location>
</feature>
<dbReference type="SUPFAM" id="SSF52091">
    <property type="entry name" value="SpoIIaa-like"/>
    <property type="match status" value="1"/>
</dbReference>
<gene>
    <name evidence="3" type="ORF">HNR53_000792</name>
</gene>
<reference evidence="3 4" key="1">
    <citation type="submission" date="2020-08" db="EMBL/GenBank/DDBJ databases">
        <title>Genomic Encyclopedia of Type Strains, Phase IV (KMG-IV): sequencing the most valuable type-strain genomes for metagenomic binning, comparative biology and taxonomic classification.</title>
        <authorList>
            <person name="Goeker M."/>
        </authorList>
    </citation>
    <scope>NUCLEOTIDE SEQUENCE [LARGE SCALE GENOMIC DNA]</scope>
    <source>
        <strain evidence="3 4">DSM 5391</strain>
    </source>
</reference>
<dbReference type="AlphaFoldDB" id="A0A7X0HNU6"/>
<dbReference type="Proteomes" id="UP000531594">
    <property type="component" value="Unassembled WGS sequence"/>
</dbReference>
<evidence type="ECO:0000259" key="2">
    <source>
        <dbReference type="PROSITE" id="PS50801"/>
    </source>
</evidence>
<dbReference type="EMBL" id="JACHGK010000002">
    <property type="protein sequence ID" value="MBB6444184.1"/>
    <property type="molecule type" value="Genomic_DNA"/>
</dbReference>
<dbReference type="RefSeq" id="WP_184523018.1">
    <property type="nucleotide sequence ID" value="NZ_JACHGK010000002.1"/>
</dbReference>
<evidence type="ECO:0000313" key="4">
    <source>
        <dbReference type="Proteomes" id="UP000531594"/>
    </source>
</evidence>
<dbReference type="InterPro" id="IPR036513">
    <property type="entry name" value="STAS_dom_sf"/>
</dbReference>
<protein>
    <submittedName>
        <fullName evidence="3">Anti-anti-sigma factor</fullName>
    </submittedName>
</protein>
<keyword evidence="4" id="KW-1185">Reference proteome</keyword>
<dbReference type="InterPro" id="IPR002645">
    <property type="entry name" value="STAS_dom"/>
</dbReference>
<organism evidence="3 4">
    <name type="scientific">Bacillus benzoevorans</name>
    <dbReference type="NCBI Taxonomy" id="1456"/>
    <lineage>
        <taxon>Bacteria</taxon>
        <taxon>Bacillati</taxon>
        <taxon>Bacillota</taxon>
        <taxon>Bacilli</taxon>
        <taxon>Bacillales</taxon>
        <taxon>Bacillaceae</taxon>
        <taxon>Bacillus</taxon>
    </lineage>
</organism>
<sequence length="282" mass="32529">MQSAANIKMDIQRFLNETINFYSKEWLQYLQNNKSYLISLLNDNGELTELQEHGNPILRIIAENILEVNEESIMDEARRRGIASAKTEYPIHMAWELFQSSRGIIWNAIRNYYTESQTPLNEEEFFELERRINDIIDLFIEAYTAQYVTYKDELLKSHRATVDELTVPIIPLADKVCILPIVGNVDTYRAKKIREKTLIRVNELKAQQLIIDISGVPFVDTAVVNHLFKIVKGIKLLGCSTILTGISPEIADTMIELGIEIDNEIKTRSDLQQALQDIHLYQ</sequence>
<evidence type="ECO:0000313" key="3">
    <source>
        <dbReference type="EMBL" id="MBB6444184.1"/>
    </source>
</evidence>
<name>A0A7X0HNU6_9BACI</name>
<dbReference type="Gene3D" id="3.30.750.24">
    <property type="entry name" value="STAS domain"/>
    <property type="match status" value="1"/>
</dbReference>
<dbReference type="PANTHER" id="PTHR33745">
    <property type="entry name" value="RSBT ANTAGONIST PROTEIN RSBS-RELATED"/>
    <property type="match status" value="1"/>
</dbReference>
<dbReference type="InterPro" id="IPR051932">
    <property type="entry name" value="Bact_StressResp_Reg"/>
</dbReference>
<dbReference type="PROSITE" id="PS50801">
    <property type="entry name" value="STAS"/>
    <property type="match status" value="1"/>
</dbReference>
<dbReference type="CDD" id="cd07041">
    <property type="entry name" value="STAS_RsbR_RsbS_like"/>
    <property type="match status" value="1"/>
</dbReference>
<accession>A0A7X0HNU6</accession>